<gene>
    <name evidence="1" type="ORF">P691DRAFT_610962</name>
</gene>
<proteinExistence type="predicted"/>
<evidence type="ECO:0000313" key="2">
    <source>
        <dbReference type="Proteomes" id="UP000807342"/>
    </source>
</evidence>
<evidence type="ECO:0008006" key="3">
    <source>
        <dbReference type="Google" id="ProtNLM"/>
    </source>
</evidence>
<keyword evidence="2" id="KW-1185">Reference proteome</keyword>
<protein>
    <recommendedName>
        <fullName evidence="3">Pentatricopeptide repeat-containing protein</fullName>
    </recommendedName>
</protein>
<dbReference type="Proteomes" id="UP000807342">
    <property type="component" value="Unassembled WGS sequence"/>
</dbReference>
<feature type="non-terminal residue" evidence="1">
    <location>
        <position position="1"/>
    </location>
</feature>
<dbReference type="OrthoDB" id="185373at2759"/>
<dbReference type="InterPro" id="IPR011990">
    <property type="entry name" value="TPR-like_helical_dom_sf"/>
</dbReference>
<dbReference type="EMBL" id="MU151052">
    <property type="protein sequence ID" value="KAF9454774.1"/>
    <property type="molecule type" value="Genomic_DNA"/>
</dbReference>
<name>A0A9P5XPW3_9AGAR</name>
<dbReference type="AlphaFoldDB" id="A0A9P5XPW3"/>
<sequence length="497" mass="56094">YTPPPIVRSSFVFLNALLSVDQKDAVVIFRALVDSGHIPSEAMVDSSSSQTFEQIIQMTLVKASVYWNWNDIADDILSRLLQSNPTPDSFTIRHTIDCLYTFLISPSPHSLHRCFNLIRLLHPHSPVPDSLIRQFYQCAVDINAPAAAEKMYDFSREAAILETHSYPAPQGRALTWFMHCVAEKSKKQYLVRTLASDVVEHNIPVSLDRRPNFISTIAQRGFASAARALWERYATGKDGPMIYGDSSLMLRMTSLFTNLARQKQSRLNAPEDSISHEIEMRKVAELRSFVGHILAKFKEHHEPWEDADHRAMTSYARACFIVGKNAEGFDIFKVLLQRLELPDLYDVNVALSAIAKQAPEAASKMVGKMEEYGVQPDAVSLGTVLHHASTQGCKEVMEEMIGRVMETQRIHSDVKAFCVLVKAVVQPEEDDTKETRTLKLQSAWELVRQFTKRKNLVSTELGNYLVSLAIEAQNASLAFNFWSVLLKDSAEYNDARQ</sequence>
<dbReference type="Gene3D" id="1.25.40.10">
    <property type="entry name" value="Tetratricopeptide repeat domain"/>
    <property type="match status" value="1"/>
</dbReference>
<feature type="non-terminal residue" evidence="1">
    <location>
        <position position="497"/>
    </location>
</feature>
<accession>A0A9P5XPW3</accession>
<reference evidence="1" key="1">
    <citation type="submission" date="2020-11" db="EMBL/GenBank/DDBJ databases">
        <authorList>
            <consortium name="DOE Joint Genome Institute"/>
            <person name="Ahrendt S."/>
            <person name="Riley R."/>
            <person name="Andreopoulos W."/>
            <person name="Labutti K."/>
            <person name="Pangilinan J."/>
            <person name="Ruiz-Duenas F.J."/>
            <person name="Barrasa J.M."/>
            <person name="Sanchez-Garcia M."/>
            <person name="Camarero S."/>
            <person name="Miyauchi S."/>
            <person name="Serrano A."/>
            <person name="Linde D."/>
            <person name="Babiker R."/>
            <person name="Drula E."/>
            <person name="Ayuso-Fernandez I."/>
            <person name="Pacheco R."/>
            <person name="Padilla G."/>
            <person name="Ferreira P."/>
            <person name="Barriuso J."/>
            <person name="Kellner H."/>
            <person name="Castanera R."/>
            <person name="Alfaro M."/>
            <person name="Ramirez L."/>
            <person name="Pisabarro A.G."/>
            <person name="Kuo A."/>
            <person name="Tritt A."/>
            <person name="Lipzen A."/>
            <person name="He G."/>
            <person name="Yan M."/>
            <person name="Ng V."/>
            <person name="Cullen D."/>
            <person name="Martin F."/>
            <person name="Rosso M.-N."/>
            <person name="Henrissat B."/>
            <person name="Hibbett D."/>
            <person name="Martinez A.T."/>
            <person name="Grigoriev I.V."/>
        </authorList>
    </citation>
    <scope>NUCLEOTIDE SEQUENCE</scope>
    <source>
        <strain evidence="1">MF-IS2</strain>
    </source>
</reference>
<organism evidence="1 2">
    <name type="scientific">Macrolepiota fuliginosa MF-IS2</name>
    <dbReference type="NCBI Taxonomy" id="1400762"/>
    <lineage>
        <taxon>Eukaryota</taxon>
        <taxon>Fungi</taxon>
        <taxon>Dikarya</taxon>
        <taxon>Basidiomycota</taxon>
        <taxon>Agaricomycotina</taxon>
        <taxon>Agaricomycetes</taxon>
        <taxon>Agaricomycetidae</taxon>
        <taxon>Agaricales</taxon>
        <taxon>Agaricineae</taxon>
        <taxon>Agaricaceae</taxon>
        <taxon>Macrolepiota</taxon>
    </lineage>
</organism>
<evidence type="ECO:0000313" key="1">
    <source>
        <dbReference type="EMBL" id="KAF9454774.1"/>
    </source>
</evidence>
<comment type="caution">
    <text evidence="1">The sequence shown here is derived from an EMBL/GenBank/DDBJ whole genome shotgun (WGS) entry which is preliminary data.</text>
</comment>